<dbReference type="EMBL" id="HBGS01043827">
    <property type="protein sequence ID" value="CAD9455211.1"/>
    <property type="molecule type" value="Transcribed_RNA"/>
</dbReference>
<dbReference type="GO" id="GO:0016491">
    <property type="term" value="F:oxidoreductase activity"/>
    <property type="evidence" value="ECO:0007669"/>
    <property type="project" value="UniProtKB-ARBA"/>
</dbReference>
<evidence type="ECO:0000313" key="3">
    <source>
        <dbReference type="EMBL" id="CAD9455211.1"/>
    </source>
</evidence>
<dbReference type="InterPro" id="IPR003903">
    <property type="entry name" value="UIM_dom"/>
</dbReference>
<accession>A0A7S2GI59</accession>
<dbReference type="PANTHER" id="PTHR20883:SF48">
    <property type="entry name" value="ECTOINE DIOXYGENASE"/>
    <property type="match status" value="1"/>
</dbReference>
<dbReference type="Pfam" id="PF05721">
    <property type="entry name" value="PhyH"/>
    <property type="match status" value="1"/>
</dbReference>
<comment type="cofactor">
    <cofactor evidence="1">
        <name>Fe cation</name>
        <dbReference type="ChEBI" id="CHEBI:24875"/>
    </cofactor>
</comment>
<organism evidence="3">
    <name type="scientific">Octactis speculum</name>
    <dbReference type="NCBI Taxonomy" id="3111310"/>
    <lineage>
        <taxon>Eukaryota</taxon>
        <taxon>Sar</taxon>
        <taxon>Stramenopiles</taxon>
        <taxon>Ochrophyta</taxon>
        <taxon>Dictyochophyceae</taxon>
        <taxon>Dictyochales</taxon>
        <taxon>Dictyochaceae</taxon>
        <taxon>Octactis</taxon>
    </lineage>
</organism>
<dbReference type="InterPro" id="IPR008775">
    <property type="entry name" value="Phytyl_CoA_dOase-like"/>
</dbReference>
<protein>
    <recommendedName>
        <fullName evidence="4">Phytanoyl-CoA dioxygenase</fullName>
    </recommendedName>
</protein>
<dbReference type="PANTHER" id="PTHR20883">
    <property type="entry name" value="PHYTANOYL-COA DIOXYGENASE DOMAIN CONTAINING 1"/>
    <property type="match status" value="1"/>
</dbReference>
<dbReference type="AlphaFoldDB" id="A0A7S2GI59"/>
<reference evidence="3" key="1">
    <citation type="submission" date="2021-01" db="EMBL/GenBank/DDBJ databases">
        <authorList>
            <person name="Corre E."/>
            <person name="Pelletier E."/>
            <person name="Niang G."/>
            <person name="Scheremetjew M."/>
            <person name="Finn R."/>
            <person name="Kale V."/>
            <person name="Holt S."/>
            <person name="Cochrane G."/>
            <person name="Meng A."/>
            <person name="Brown T."/>
            <person name="Cohen L."/>
        </authorList>
    </citation>
    <scope>NUCLEOTIDE SEQUENCE</scope>
    <source>
        <strain evidence="3">CCMP1381</strain>
    </source>
</reference>
<feature type="compositionally biased region" description="Polar residues" evidence="2">
    <location>
        <begin position="301"/>
        <end position="311"/>
    </location>
</feature>
<evidence type="ECO:0000256" key="2">
    <source>
        <dbReference type="SAM" id="MobiDB-lite"/>
    </source>
</evidence>
<dbReference type="GO" id="GO:0046872">
    <property type="term" value="F:metal ion binding"/>
    <property type="evidence" value="ECO:0007669"/>
    <property type="project" value="UniProtKB-ARBA"/>
</dbReference>
<dbReference type="PROSITE" id="PS50330">
    <property type="entry name" value="UIM"/>
    <property type="match status" value="1"/>
</dbReference>
<dbReference type="Gene3D" id="2.60.120.620">
    <property type="entry name" value="q2cbj1_9rhob like domain"/>
    <property type="match status" value="1"/>
</dbReference>
<feature type="region of interest" description="Disordered" evidence="2">
    <location>
        <begin position="294"/>
        <end position="330"/>
    </location>
</feature>
<gene>
    <name evidence="3" type="ORF">DSPE1174_LOCUS22624</name>
</gene>
<sequence>MCAFRSPHEPLPSLTDDQIQQFLVEGFLVLPPSEELPPAFHANVFRKADRLGKAAEGRGNNILPEIPELAEVFNTTSCREALTSLLGVGYSLHPHRFCHKSSPGRHAQTWHRDSFWGNWYPRNARPYWMMALYFPQDTPVQLGPTGVLPRSQYWNKDEGAKTNKRGFTVGRFKDSDLAADQVAGGAWHLKEVPLECTAGSVVLIHYDLWHRGPANVTTNQCRYMFKFQFSRLTSPADHPTQGMAASPSWARFLNDTTTLSEDDALAAALSISMQEKSQPHSSIKLNAKARRKAKRHALHSCTPSPQENAPFSSLAAGSSPGKQQNLREKEHIRFSESSLLPVWRDAWEWLRGSGSSSEENGCMAEITRAPALCSAKKKIPAVVADLYHCLKQHL</sequence>
<dbReference type="SUPFAM" id="SSF51197">
    <property type="entry name" value="Clavaminate synthase-like"/>
    <property type="match status" value="1"/>
</dbReference>
<name>A0A7S2GI59_9STRA</name>
<evidence type="ECO:0008006" key="4">
    <source>
        <dbReference type="Google" id="ProtNLM"/>
    </source>
</evidence>
<evidence type="ECO:0000256" key="1">
    <source>
        <dbReference type="ARBA" id="ARBA00001962"/>
    </source>
</evidence>
<proteinExistence type="predicted"/>